<feature type="compositionally biased region" description="Polar residues" evidence="8">
    <location>
        <begin position="214"/>
        <end position="232"/>
    </location>
</feature>
<evidence type="ECO:0000259" key="9">
    <source>
        <dbReference type="Pfam" id="PF03941"/>
    </source>
</evidence>
<feature type="compositionally biased region" description="Basic and acidic residues" evidence="8">
    <location>
        <begin position="525"/>
        <end position="534"/>
    </location>
</feature>
<feature type="compositionally biased region" description="Basic residues" evidence="8">
    <location>
        <begin position="413"/>
        <end position="424"/>
    </location>
</feature>
<feature type="region of interest" description="Disordered" evidence="8">
    <location>
        <begin position="501"/>
        <end position="581"/>
    </location>
</feature>
<dbReference type="GO" id="GO:0030496">
    <property type="term" value="C:midbody"/>
    <property type="evidence" value="ECO:0007669"/>
    <property type="project" value="TreeGrafter"/>
</dbReference>
<dbReference type="EnsemblMetazoa" id="CJA04516.1">
    <property type="protein sequence ID" value="CJA04516.1"/>
    <property type="gene ID" value="WBGene00123720"/>
</dbReference>
<dbReference type="Pfam" id="PF03941">
    <property type="entry name" value="INCENP_ARK-bind"/>
    <property type="match status" value="1"/>
</dbReference>
<dbReference type="GO" id="GO:1990385">
    <property type="term" value="C:meiotic spindle midzone"/>
    <property type="evidence" value="ECO:0007669"/>
    <property type="project" value="TreeGrafter"/>
</dbReference>
<sequence length="654" mass="73463">MPPKKRNTRKTGQPTAKAFRDVPLFNKILDEVATAHDHAAGRAFEEVFASISELVAQHATEKYSADSIQAEICGPVSHRVAMMVTRQVAHSPIPIHPSKNRRATKKSLKSEPISESDEEPNTNTETPSVSDPPTAGNVDMEFDTTPVASPQRGPTPPISSEMTDEEFESVAVPNTLKRMQQMSISRKLESVSNTALTPLQGTPRRNPPRNAAPSQNVFPTTPGRNATTSTLAPRTPHRVPFQYQPAETEVDKKQKHADELRNRVLAEKKEKARKEEEKRNAVMERKKEQERQRLEKIEEMRKKEERQANFLRQQKEVKSPTRMRIAPDVVRTPSSKSQATRKVFPANDAATPGRGPAKRGRIEVAAGKGRNATVAQPTVKLSPSRALPRNTTRQVPQEAMEVETGETTPRAVQRGKPKAKAKRSVKTEIKSPPPVSASSDAMLQLQADQERYLMEQAAAEKARIAAEEQKRLEKKLAAEKAEAARRRKKEEEMARLLAIQKEEELRLRQEREREEAELQATLARQAEKKARQEALGRTPPPQAYEMTPPRTYQPNSKNDYGLNDLNSDDETDQEDDPRKEVPEWADFAVVRQSIRKQIANPPFDLLEFFGEIEKPNLREIFGDTVRPKKRGSSAVWKSPAAAAVGRPFLRDISE</sequence>
<evidence type="ECO:0000256" key="4">
    <source>
        <dbReference type="ARBA" id="ARBA00022490"/>
    </source>
</evidence>
<feature type="compositionally biased region" description="Polar residues" evidence="8">
    <location>
        <begin position="121"/>
        <end position="131"/>
    </location>
</feature>
<evidence type="ECO:0000256" key="8">
    <source>
        <dbReference type="SAM" id="MobiDB-lite"/>
    </source>
</evidence>
<feature type="compositionally biased region" description="Acidic residues" evidence="8">
    <location>
        <begin position="566"/>
        <end position="575"/>
    </location>
</feature>
<keyword evidence="5" id="KW-0159">Chromosome partition</keyword>
<feature type="compositionally biased region" description="Basic and acidic residues" evidence="8">
    <location>
        <begin position="249"/>
        <end position="319"/>
    </location>
</feature>
<dbReference type="Gene3D" id="6.10.250.2990">
    <property type="match status" value="1"/>
</dbReference>
<keyword evidence="11" id="KW-1185">Reference proteome</keyword>
<evidence type="ECO:0000256" key="5">
    <source>
        <dbReference type="ARBA" id="ARBA00022829"/>
    </source>
</evidence>
<dbReference type="AlphaFoldDB" id="A0A8R1DJG0"/>
<keyword evidence="7" id="KW-0539">Nucleus</keyword>
<keyword evidence="6" id="KW-0206">Cytoskeleton</keyword>
<accession>A0A8R1DJG0</accession>
<feature type="region of interest" description="Disordered" evidence="8">
    <location>
        <begin position="182"/>
        <end position="440"/>
    </location>
</feature>
<evidence type="ECO:0000313" key="10">
    <source>
        <dbReference type="EnsemblMetazoa" id="CJA04516.1"/>
    </source>
</evidence>
<dbReference type="GO" id="GO:0000281">
    <property type="term" value="P:mitotic cytokinesis"/>
    <property type="evidence" value="ECO:0007669"/>
    <property type="project" value="TreeGrafter"/>
</dbReference>
<evidence type="ECO:0000256" key="6">
    <source>
        <dbReference type="ARBA" id="ARBA00023212"/>
    </source>
</evidence>
<dbReference type="Proteomes" id="UP000005237">
    <property type="component" value="Unassembled WGS sequence"/>
</dbReference>
<evidence type="ECO:0000256" key="2">
    <source>
        <dbReference type="ARBA" id="ARBA00004186"/>
    </source>
</evidence>
<feature type="compositionally biased region" description="Basic and acidic residues" evidence="8">
    <location>
        <begin position="501"/>
        <end position="516"/>
    </location>
</feature>
<feature type="compositionally biased region" description="Polar residues" evidence="8">
    <location>
        <begin position="182"/>
        <end position="200"/>
    </location>
</feature>
<reference evidence="11" key="1">
    <citation type="submission" date="2010-08" db="EMBL/GenBank/DDBJ databases">
        <authorList>
            <consortium name="Caenorhabditis japonica Sequencing Consortium"/>
            <person name="Wilson R.K."/>
        </authorList>
    </citation>
    <scope>NUCLEOTIDE SEQUENCE [LARGE SCALE GENOMIC DNA]</scope>
    <source>
        <strain evidence="11">DF5081</strain>
    </source>
</reference>
<organism evidence="10 11">
    <name type="scientific">Caenorhabditis japonica</name>
    <dbReference type="NCBI Taxonomy" id="281687"/>
    <lineage>
        <taxon>Eukaryota</taxon>
        <taxon>Metazoa</taxon>
        <taxon>Ecdysozoa</taxon>
        <taxon>Nematoda</taxon>
        <taxon>Chromadorea</taxon>
        <taxon>Rhabditida</taxon>
        <taxon>Rhabditina</taxon>
        <taxon>Rhabditomorpha</taxon>
        <taxon>Rhabditoidea</taxon>
        <taxon>Rhabditidae</taxon>
        <taxon>Peloderinae</taxon>
        <taxon>Caenorhabditis</taxon>
    </lineage>
</organism>
<reference evidence="10" key="2">
    <citation type="submission" date="2022-06" db="UniProtKB">
        <authorList>
            <consortium name="EnsemblMetazoa"/>
        </authorList>
    </citation>
    <scope>IDENTIFICATION</scope>
    <source>
        <strain evidence="10">DF5081</strain>
    </source>
</reference>
<comment type="similarity">
    <text evidence="3">Belongs to the INCENP family.</text>
</comment>
<dbReference type="GO" id="GO:0005634">
    <property type="term" value="C:nucleus"/>
    <property type="evidence" value="ECO:0007669"/>
    <property type="project" value="UniProtKB-SubCell"/>
</dbReference>
<dbReference type="GO" id="GO:0000776">
    <property type="term" value="C:kinetochore"/>
    <property type="evidence" value="ECO:0007669"/>
    <property type="project" value="TreeGrafter"/>
</dbReference>
<proteinExistence type="inferred from homology"/>
<dbReference type="OMA" id="SPMSNPK"/>
<dbReference type="GO" id="GO:0032133">
    <property type="term" value="C:chromosome passenger complex"/>
    <property type="evidence" value="ECO:0007669"/>
    <property type="project" value="TreeGrafter"/>
</dbReference>
<dbReference type="PANTHER" id="PTHR13142">
    <property type="entry name" value="INNER CENTROMERE PROTEIN"/>
    <property type="match status" value="1"/>
</dbReference>
<name>A0A8R1DJG0_CAEJA</name>
<evidence type="ECO:0000256" key="1">
    <source>
        <dbReference type="ARBA" id="ARBA00004123"/>
    </source>
</evidence>
<keyword evidence="4" id="KW-0963">Cytoplasm</keyword>
<dbReference type="InterPro" id="IPR005635">
    <property type="entry name" value="Inner_centromere_prot_ARK-bd"/>
</dbReference>
<comment type="subcellular location">
    <subcellularLocation>
        <location evidence="2">Cytoplasm</location>
        <location evidence="2">Cytoskeleton</location>
        <location evidence="2">Spindle</location>
    </subcellularLocation>
    <subcellularLocation>
        <location evidence="1">Nucleus</location>
    </subcellularLocation>
</comment>
<evidence type="ECO:0000256" key="3">
    <source>
        <dbReference type="ARBA" id="ARBA00010042"/>
    </source>
</evidence>
<feature type="domain" description="Inner centromere protein ARK-binding" evidence="9">
    <location>
        <begin position="564"/>
        <end position="621"/>
    </location>
</feature>
<evidence type="ECO:0000256" key="7">
    <source>
        <dbReference type="ARBA" id="ARBA00023242"/>
    </source>
</evidence>
<protein>
    <submittedName>
        <fullName evidence="10">INCENP_ARK-bind domain-containing protein</fullName>
    </submittedName>
</protein>
<dbReference type="GO" id="GO:0051257">
    <property type="term" value="P:meiotic spindle midzone assembly"/>
    <property type="evidence" value="ECO:0007669"/>
    <property type="project" value="TreeGrafter"/>
</dbReference>
<dbReference type="PANTHER" id="PTHR13142:SF1">
    <property type="entry name" value="INNER CENTROMERE PROTEIN"/>
    <property type="match status" value="1"/>
</dbReference>
<dbReference type="GO" id="GO:0051310">
    <property type="term" value="P:metaphase chromosome alignment"/>
    <property type="evidence" value="ECO:0007669"/>
    <property type="project" value="TreeGrafter"/>
</dbReference>
<evidence type="ECO:0000313" key="11">
    <source>
        <dbReference type="Proteomes" id="UP000005237"/>
    </source>
</evidence>
<feature type="region of interest" description="Disordered" evidence="8">
    <location>
        <begin position="89"/>
        <end position="167"/>
    </location>
</feature>
<feature type="compositionally biased region" description="Basic residues" evidence="8">
    <location>
        <begin position="98"/>
        <end position="107"/>
    </location>
</feature>